<dbReference type="PROSITE" id="PS51352">
    <property type="entry name" value="THIOREDOXIN_2"/>
    <property type="match status" value="1"/>
</dbReference>
<comment type="function">
    <text evidence="6">Thiol-specific peroxidase that catalyzes the reduction of hydrogen peroxide and organic hydroperoxides to water and alcohols, respectively. Plays a role in cell protection against oxidative stress by detoxifying peroxides.</text>
</comment>
<dbReference type="SUPFAM" id="SSF52833">
    <property type="entry name" value="Thioredoxin-like"/>
    <property type="match status" value="1"/>
</dbReference>
<evidence type="ECO:0000256" key="6">
    <source>
        <dbReference type="HAMAP-Rule" id="MF_00269"/>
    </source>
</evidence>
<comment type="miscellaneous">
    <text evidence="6">The active site is a conserved redox-active cysteine residue, the peroxidatic cysteine (C(P)), which makes the nucleophilic attack on the peroxide substrate. The peroxide oxidizes the C(P)-SH to cysteine sulfenic acid (C(P)-SOH), which then reacts with another cysteine residue, the resolving cysteine (C(R)), to form a disulfide bridge. The disulfide is subsequently reduced by an appropriate electron donor to complete the catalytic cycle. In this atypical 2-Cys peroxiredoxin, C(R) is present in the same subunit to form an intramolecular disulfide. The disulfide is subsequently reduced by thioredoxin.</text>
</comment>
<evidence type="ECO:0000256" key="1">
    <source>
        <dbReference type="ARBA" id="ARBA00022559"/>
    </source>
</evidence>
<evidence type="ECO:0000256" key="3">
    <source>
        <dbReference type="ARBA" id="ARBA00023002"/>
    </source>
</evidence>
<feature type="active site" description="Cysteine sulfenic acid (-SOH) intermediate" evidence="6">
    <location>
        <position position="63"/>
    </location>
</feature>
<keyword evidence="9" id="KW-1185">Reference proteome</keyword>
<evidence type="ECO:0000313" key="9">
    <source>
        <dbReference type="Proteomes" id="UP001227101"/>
    </source>
</evidence>
<evidence type="ECO:0000256" key="4">
    <source>
        <dbReference type="ARBA" id="ARBA00023157"/>
    </source>
</evidence>
<comment type="subunit">
    <text evidence="6">Homodimer.</text>
</comment>
<dbReference type="Proteomes" id="UP001227101">
    <property type="component" value="Chromosome"/>
</dbReference>
<gene>
    <name evidence="6 8" type="primary">tpx</name>
    <name evidence="8" type="ORF">QP939_27860</name>
</gene>
<dbReference type="PANTHER" id="PTHR43110">
    <property type="entry name" value="THIOL PEROXIDASE"/>
    <property type="match status" value="1"/>
</dbReference>
<accession>A0ABY8XCG3</accession>
<dbReference type="InterPro" id="IPR013740">
    <property type="entry name" value="Redoxin"/>
</dbReference>
<evidence type="ECO:0000256" key="2">
    <source>
        <dbReference type="ARBA" id="ARBA00022862"/>
    </source>
</evidence>
<dbReference type="RefSeq" id="WP_285449173.1">
    <property type="nucleotide sequence ID" value="NZ_CP127173.1"/>
</dbReference>
<reference evidence="8 9" key="1">
    <citation type="submission" date="2023-06" db="EMBL/GenBank/DDBJ databases">
        <authorList>
            <person name="Oyuntsetseg B."/>
            <person name="Kim S.B."/>
        </authorList>
    </citation>
    <scope>NUCLEOTIDE SEQUENCE [LARGE SCALE GENOMIC DNA]</scope>
    <source>
        <strain evidence="8 9">2-2</strain>
    </source>
</reference>
<feature type="disulfide bond" description="Redox-active" evidence="6">
    <location>
        <begin position="63"/>
        <end position="97"/>
    </location>
</feature>
<feature type="domain" description="Thioredoxin" evidence="7">
    <location>
        <begin position="22"/>
        <end position="167"/>
    </location>
</feature>
<keyword evidence="5 6" id="KW-0676">Redox-active center</keyword>
<name>A0ABY8XCG3_9PSEU</name>
<organism evidence="8 9">
    <name type="scientific">Amycolatopsis nalaikhensis</name>
    <dbReference type="NCBI Taxonomy" id="715472"/>
    <lineage>
        <taxon>Bacteria</taxon>
        <taxon>Bacillati</taxon>
        <taxon>Actinomycetota</taxon>
        <taxon>Actinomycetes</taxon>
        <taxon>Pseudonocardiales</taxon>
        <taxon>Pseudonocardiaceae</taxon>
        <taxon>Amycolatopsis</taxon>
    </lineage>
</organism>
<dbReference type="PANTHER" id="PTHR43110:SF1">
    <property type="entry name" value="THIOL PEROXIDASE"/>
    <property type="match status" value="1"/>
</dbReference>
<keyword evidence="2 6" id="KW-0049">Antioxidant</keyword>
<dbReference type="NCBIfam" id="NF001808">
    <property type="entry name" value="PRK00522.1"/>
    <property type="match status" value="1"/>
</dbReference>
<dbReference type="PROSITE" id="PS01265">
    <property type="entry name" value="TPX"/>
    <property type="match status" value="1"/>
</dbReference>
<evidence type="ECO:0000313" key="8">
    <source>
        <dbReference type="EMBL" id="WIV52770.1"/>
    </source>
</evidence>
<dbReference type="EC" id="1.11.1.24" evidence="6"/>
<comment type="similarity">
    <text evidence="6">Belongs to the peroxiredoxin family. Tpx subfamily.</text>
</comment>
<dbReference type="CDD" id="cd03014">
    <property type="entry name" value="PRX_Atyp2cys"/>
    <property type="match status" value="1"/>
</dbReference>
<dbReference type="InterPro" id="IPR050455">
    <property type="entry name" value="Tpx_Peroxidase_subfamily"/>
</dbReference>
<dbReference type="Pfam" id="PF08534">
    <property type="entry name" value="Redoxin"/>
    <property type="match status" value="1"/>
</dbReference>
<evidence type="ECO:0000256" key="5">
    <source>
        <dbReference type="ARBA" id="ARBA00023284"/>
    </source>
</evidence>
<protein>
    <recommendedName>
        <fullName evidence="6">Thiol peroxidase</fullName>
        <shortName evidence="6">Tpx</shortName>
        <ecNumber evidence="6">1.11.1.24</ecNumber>
    </recommendedName>
    <alternativeName>
        <fullName evidence="6">Peroxiredoxin tpx</fullName>
        <shortName evidence="6">Prx</shortName>
    </alternativeName>
    <alternativeName>
        <fullName evidence="6">Thioredoxin peroxidase</fullName>
    </alternativeName>
    <alternativeName>
        <fullName evidence="6">Thioredoxin-dependent peroxiredoxin</fullName>
    </alternativeName>
</protein>
<dbReference type="Gene3D" id="3.40.30.10">
    <property type="entry name" value="Glutaredoxin"/>
    <property type="match status" value="1"/>
</dbReference>
<dbReference type="InterPro" id="IPR013766">
    <property type="entry name" value="Thioredoxin_domain"/>
</dbReference>
<evidence type="ECO:0000259" key="7">
    <source>
        <dbReference type="PROSITE" id="PS51352"/>
    </source>
</evidence>
<proteinExistence type="inferred from homology"/>
<sequence>MTERTGVVTFRGNPVTLLGPEVAVGDQAPDFTALANDMSPVRFSELGGTRVISVVPSLETPVCDLQTRRFNESVTQLGEASVLTVSVDLPFAQARWCGAAGVSGVRTLSDHRDLSFGLAYGVVIKEFRLLSRAVFVVDETGTVVHAEYVPEVGQEPNFGAAIVAAQGAESARREEGRAA</sequence>
<dbReference type="InterPro" id="IPR002065">
    <property type="entry name" value="TPX"/>
</dbReference>
<keyword evidence="4 6" id="KW-1015">Disulfide bond</keyword>
<dbReference type="GO" id="GO:0004601">
    <property type="term" value="F:peroxidase activity"/>
    <property type="evidence" value="ECO:0007669"/>
    <property type="project" value="UniProtKB-KW"/>
</dbReference>
<comment type="catalytic activity">
    <reaction evidence="6">
        <text>a hydroperoxide + [thioredoxin]-dithiol = an alcohol + [thioredoxin]-disulfide + H2O</text>
        <dbReference type="Rhea" id="RHEA:62620"/>
        <dbReference type="Rhea" id="RHEA-COMP:10698"/>
        <dbReference type="Rhea" id="RHEA-COMP:10700"/>
        <dbReference type="ChEBI" id="CHEBI:15377"/>
        <dbReference type="ChEBI" id="CHEBI:29950"/>
        <dbReference type="ChEBI" id="CHEBI:30879"/>
        <dbReference type="ChEBI" id="CHEBI:35924"/>
        <dbReference type="ChEBI" id="CHEBI:50058"/>
        <dbReference type="EC" id="1.11.1.24"/>
    </reaction>
</comment>
<keyword evidence="1 6" id="KW-0575">Peroxidase</keyword>
<dbReference type="HAMAP" id="MF_00269">
    <property type="entry name" value="Tpx"/>
    <property type="match status" value="1"/>
</dbReference>
<dbReference type="EMBL" id="CP127173">
    <property type="protein sequence ID" value="WIV52770.1"/>
    <property type="molecule type" value="Genomic_DNA"/>
</dbReference>
<keyword evidence="3 6" id="KW-0560">Oxidoreductase</keyword>
<dbReference type="InterPro" id="IPR018219">
    <property type="entry name" value="Tpx_CS"/>
</dbReference>
<dbReference type="InterPro" id="IPR036249">
    <property type="entry name" value="Thioredoxin-like_sf"/>
</dbReference>